<evidence type="ECO:0000313" key="1">
    <source>
        <dbReference type="EMBL" id="KAF7992044.1"/>
    </source>
</evidence>
<sequence length="88" mass="9408">MPLIYSGIFTVCNRALSQYESTTTTQLNQHVQASPLAAYAALPYSSSSQSFVRNHNAYAAAPLAYAPASYAYAAPYAYAAAPAPAYYL</sequence>
<evidence type="ECO:0000313" key="2">
    <source>
        <dbReference type="Proteomes" id="UP000639338"/>
    </source>
</evidence>
<dbReference type="AlphaFoldDB" id="A0A835CQQ9"/>
<proteinExistence type="predicted"/>
<name>A0A835CQQ9_APHGI</name>
<comment type="caution">
    <text evidence="1">The sequence shown here is derived from an EMBL/GenBank/DDBJ whole genome shotgun (WGS) entry which is preliminary data.</text>
</comment>
<reference evidence="1 2" key="1">
    <citation type="submission" date="2020-08" db="EMBL/GenBank/DDBJ databases">
        <title>Aphidius gifuensis genome sequencing and assembly.</title>
        <authorList>
            <person name="Du Z."/>
        </authorList>
    </citation>
    <scope>NUCLEOTIDE SEQUENCE [LARGE SCALE GENOMIC DNA]</scope>
    <source>
        <strain evidence="1">YNYX2018</strain>
        <tissue evidence="1">Adults</tissue>
    </source>
</reference>
<dbReference type="Proteomes" id="UP000639338">
    <property type="component" value="Unassembled WGS sequence"/>
</dbReference>
<organism evidence="1 2">
    <name type="scientific">Aphidius gifuensis</name>
    <name type="common">Parasitoid wasp</name>
    <dbReference type="NCBI Taxonomy" id="684658"/>
    <lineage>
        <taxon>Eukaryota</taxon>
        <taxon>Metazoa</taxon>
        <taxon>Ecdysozoa</taxon>
        <taxon>Arthropoda</taxon>
        <taxon>Hexapoda</taxon>
        <taxon>Insecta</taxon>
        <taxon>Pterygota</taxon>
        <taxon>Neoptera</taxon>
        <taxon>Endopterygota</taxon>
        <taxon>Hymenoptera</taxon>
        <taxon>Apocrita</taxon>
        <taxon>Ichneumonoidea</taxon>
        <taxon>Braconidae</taxon>
        <taxon>Aphidiinae</taxon>
        <taxon>Aphidius</taxon>
    </lineage>
</organism>
<keyword evidence="2" id="KW-1185">Reference proteome</keyword>
<gene>
    <name evidence="1" type="ORF">HCN44_001369</name>
</gene>
<protein>
    <submittedName>
        <fullName evidence="1">Uncharacterized protein</fullName>
    </submittedName>
</protein>
<dbReference type="EMBL" id="JACMRX010000003">
    <property type="protein sequence ID" value="KAF7992044.1"/>
    <property type="molecule type" value="Genomic_DNA"/>
</dbReference>
<accession>A0A835CQQ9</accession>